<dbReference type="SUPFAM" id="SSF50129">
    <property type="entry name" value="GroES-like"/>
    <property type="match status" value="1"/>
</dbReference>
<sequence>MPVRALILEGPAGEQPRLRLTHDQPEPSPGPGEALVHVLVAGVCATDLQLSQGYADFRGVLGHEFVGRVDAADDSALAGRRVVADINASCGVCPTCVAGHPHHCPHRRVLGIRGAPGAFAERLAVPRTNLVPVPDSVDD</sequence>
<dbReference type="InterPro" id="IPR013154">
    <property type="entry name" value="ADH-like_N"/>
</dbReference>
<evidence type="ECO:0000256" key="5">
    <source>
        <dbReference type="ARBA" id="ARBA00023002"/>
    </source>
</evidence>
<evidence type="ECO:0000313" key="7">
    <source>
        <dbReference type="EMBL" id="EDM73521.1"/>
    </source>
</evidence>
<gene>
    <name evidence="7" type="ORF">PPSIR1_13655</name>
</gene>
<dbReference type="Gene3D" id="3.90.180.10">
    <property type="entry name" value="Medium-chain alcohol dehydrogenases, catalytic domain"/>
    <property type="match status" value="1"/>
</dbReference>
<dbReference type="Pfam" id="PF08240">
    <property type="entry name" value="ADH_N"/>
    <property type="match status" value="1"/>
</dbReference>
<comment type="caution">
    <text evidence="7">The sequence shown here is derived from an EMBL/GenBank/DDBJ whole genome shotgun (WGS) entry which is preliminary data.</text>
</comment>
<dbReference type="InterPro" id="IPR011032">
    <property type="entry name" value="GroES-like_sf"/>
</dbReference>
<dbReference type="STRING" id="391625.PPSIR1_13655"/>
<evidence type="ECO:0000259" key="6">
    <source>
        <dbReference type="Pfam" id="PF08240"/>
    </source>
</evidence>
<evidence type="ECO:0000256" key="1">
    <source>
        <dbReference type="ARBA" id="ARBA00001947"/>
    </source>
</evidence>
<reference evidence="7 8" key="1">
    <citation type="submission" date="2007-06" db="EMBL/GenBank/DDBJ databases">
        <authorList>
            <person name="Shimkets L."/>
            <person name="Ferriera S."/>
            <person name="Johnson J."/>
            <person name="Kravitz S."/>
            <person name="Beeson K."/>
            <person name="Sutton G."/>
            <person name="Rogers Y.-H."/>
            <person name="Friedman R."/>
            <person name="Frazier M."/>
            <person name="Venter J.C."/>
        </authorList>
    </citation>
    <scope>NUCLEOTIDE SEQUENCE [LARGE SCALE GENOMIC DNA]</scope>
    <source>
        <strain evidence="7 8">SIR-1</strain>
    </source>
</reference>
<evidence type="ECO:0000256" key="4">
    <source>
        <dbReference type="ARBA" id="ARBA00022833"/>
    </source>
</evidence>
<evidence type="ECO:0000256" key="3">
    <source>
        <dbReference type="ARBA" id="ARBA00022723"/>
    </source>
</evidence>
<dbReference type="eggNOG" id="COG1063">
    <property type="taxonomic scope" value="Bacteria"/>
</dbReference>
<keyword evidence="8" id="KW-1185">Reference proteome</keyword>
<dbReference type="EMBL" id="ABCS01000228">
    <property type="protein sequence ID" value="EDM73521.1"/>
    <property type="molecule type" value="Genomic_DNA"/>
</dbReference>
<comment type="similarity">
    <text evidence="2">Belongs to the zinc-containing alcohol dehydrogenase family.</text>
</comment>
<evidence type="ECO:0000256" key="2">
    <source>
        <dbReference type="ARBA" id="ARBA00008072"/>
    </source>
</evidence>
<keyword evidence="3" id="KW-0479">Metal-binding</keyword>
<dbReference type="GO" id="GO:0016491">
    <property type="term" value="F:oxidoreductase activity"/>
    <property type="evidence" value="ECO:0007669"/>
    <property type="project" value="UniProtKB-KW"/>
</dbReference>
<accession>A6GKT3</accession>
<dbReference type="AlphaFoldDB" id="A6GKT3"/>
<feature type="non-terminal residue" evidence="7">
    <location>
        <position position="139"/>
    </location>
</feature>
<dbReference type="PANTHER" id="PTHR43350:SF2">
    <property type="entry name" value="GROES-LIKE ZINC-BINDING ALCOHOL DEHYDROGENASE FAMILY PROTEIN"/>
    <property type="match status" value="1"/>
</dbReference>
<organism evidence="7 8">
    <name type="scientific">Plesiocystis pacifica SIR-1</name>
    <dbReference type="NCBI Taxonomy" id="391625"/>
    <lineage>
        <taxon>Bacteria</taxon>
        <taxon>Pseudomonadati</taxon>
        <taxon>Myxococcota</taxon>
        <taxon>Polyangia</taxon>
        <taxon>Nannocystales</taxon>
        <taxon>Nannocystaceae</taxon>
        <taxon>Plesiocystis</taxon>
    </lineage>
</organism>
<proteinExistence type="inferred from homology"/>
<feature type="domain" description="Alcohol dehydrogenase-like N-terminal" evidence="6">
    <location>
        <begin position="30"/>
        <end position="135"/>
    </location>
</feature>
<dbReference type="GO" id="GO:0046872">
    <property type="term" value="F:metal ion binding"/>
    <property type="evidence" value="ECO:0007669"/>
    <property type="project" value="UniProtKB-KW"/>
</dbReference>
<keyword evidence="5" id="KW-0560">Oxidoreductase</keyword>
<keyword evidence="4" id="KW-0862">Zinc</keyword>
<dbReference type="PANTHER" id="PTHR43350">
    <property type="entry name" value="NAD-DEPENDENT ALCOHOL DEHYDROGENASE"/>
    <property type="match status" value="1"/>
</dbReference>
<comment type="cofactor">
    <cofactor evidence="1">
        <name>Zn(2+)</name>
        <dbReference type="ChEBI" id="CHEBI:29105"/>
    </cofactor>
</comment>
<protein>
    <submittedName>
        <fullName evidence="7">Threonine dehydrogenase and related Zn-dependent dehydrogenase</fullName>
    </submittedName>
</protein>
<evidence type="ECO:0000313" key="8">
    <source>
        <dbReference type="Proteomes" id="UP000005801"/>
    </source>
</evidence>
<dbReference type="Proteomes" id="UP000005801">
    <property type="component" value="Unassembled WGS sequence"/>
</dbReference>
<name>A6GKT3_9BACT</name>